<dbReference type="Gene3D" id="1.10.630.10">
    <property type="entry name" value="Cytochrome P450"/>
    <property type="match status" value="1"/>
</dbReference>
<evidence type="ECO:0000313" key="12">
    <source>
        <dbReference type="Proteomes" id="UP000237105"/>
    </source>
</evidence>
<dbReference type="PANTHER" id="PTHR47955">
    <property type="entry name" value="CYTOCHROME P450 FAMILY 71 PROTEIN"/>
    <property type="match status" value="1"/>
</dbReference>
<dbReference type="InterPro" id="IPR017972">
    <property type="entry name" value="Cyt_P450_CS"/>
</dbReference>
<evidence type="ECO:0000256" key="1">
    <source>
        <dbReference type="ARBA" id="ARBA00001971"/>
    </source>
</evidence>
<dbReference type="STRING" id="3476.A0A2P5BBA5"/>
<keyword evidence="10" id="KW-0812">Transmembrane</keyword>
<dbReference type="InterPro" id="IPR036396">
    <property type="entry name" value="Cyt_P450_sf"/>
</dbReference>
<dbReference type="GO" id="GO:0004497">
    <property type="term" value="F:monooxygenase activity"/>
    <property type="evidence" value="ECO:0007669"/>
    <property type="project" value="UniProtKB-KW"/>
</dbReference>
<dbReference type="EMBL" id="JXTB01000319">
    <property type="protein sequence ID" value="PON46051.1"/>
    <property type="molecule type" value="Genomic_DNA"/>
</dbReference>
<keyword evidence="5 9" id="KW-0560">Oxidoreductase</keyword>
<comment type="caution">
    <text evidence="11">The sequence shown here is derived from an EMBL/GenBank/DDBJ whole genome shotgun (WGS) entry which is preliminary data.</text>
</comment>
<dbReference type="InterPro" id="IPR002401">
    <property type="entry name" value="Cyt_P450_E_grp-I"/>
</dbReference>
<keyword evidence="3 8" id="KW-0349">Heme</keyword>
<dbReference type="CDD" id="cd11072">
    <property type="entry name" value="CYP71-like"/>
    <property type="match status" value="1"/>
</dbReference>
<evidence type="ECO:0000256" key="5">
    <source>
        <dbReference type="ARBA" id="ARBA00023002"/>
    </source>
</evidence>
<keyword evidence="12" id="KW-1185">Reference proteome</keyword>
<evidence type="ECO:0000256" key="10">
    <source>
        <dbReference type="SAM" id="Phobius"/>
    </source>
</evidence>
<feature type="transmembrane region" description="Helical" evidence="10">
    <location>
        <begin position="6"/>
        <end position="27"/>
    </location>
</feature>
<evidence type="ECO:0000256" key="3">
    <source>
        <dbReference type="ARBA" id="ARBA00022617"/>
    </source>
</evidence>
<dbReference type="GO" id="GO:0005506">
    <property type="term" value="F:iron ion binding"/>
    <property type="evidence" value="ECO:0007669"/>
    <property type="project" value="InterPro"/>
</dbReference>
<dbReference type="GO" id="GO:0016705">
    <property type="term" value="F:oxidoreductase activity, acting on paired donors, with incorporation or reduction of molecular oxygen"/>
    <property type="evidence" value="ECO:0007669"/>
    <property type="project" value="InterPro"/>
</dbReference>
<proteinExistence type="inferred from homology"/>
<dbReference type="PROSITE" id="PS00086">
    <property type="entry name" value="CYTOCHROME_P450"/>
    <property type="match status" value="1"/>
</dbReference>
<gene>
    <name evidence="11" type="ORF">PanWU01x14_254710</name>
</gene>
<comment type="similarity">
    <text evidence="2 9">Belongs to the cytochrome P450 family.</text>
</comment>
<dbReference type="Proteomes" id="UP000237105">
    <property type="component" value="Unassembled WGS sequence"/>
</dbReference>
<organism evidence="11 12">
    <name type="scientific">Parasponia andersonii</name>
    <name type="common">Sponia andersonii</name>
    <dbReference type="NCBI Taxonomy" id="3476"/>
    <lineage>
        <taxon>Eukaryota</taxon>
        <taxon>Viridiplantae</taxon>
        <taxon>Streptophyta</taxon>
        <taxon>Embryophyta</taxon>
        <taxon>Tracheophyta</taxon>
        <taxon>Spermatophyta</taxon>
        <taxon>Magnoliopsida</taxon>
        <taxon>eudicotyledons</taxon>
        <taxon>Gunneridae</taxon>
        <taxon>Pentapetalae</taxon>
        <taxon>rosids</taxon>
        <taxon>fabids</taxon>
        <taxon>Rosales</taxon>
        <taxon>Cannabaceae</taxon>
        <taxon>Parasponia</taxon>
    </lineage>
</organism>
<dbReference type="AlphaFoldDB" id="A0A2P5BBA5"/>
<dbReference type="Pfam" id="PF00067">
    <property type="entry name" value="p450"/>
    <property type="match status" value="1"/>
</dbReference>
<evidence type="ECO:0000256" key="2">
    <source>
        <dbReference type="ARBA" id="ARBA00010617"/>
    </source>
</evidence>
<evidence type="ECO:0000256" key="6">
    <source>
        <dbReference type="ARBA" id="ARBA00023004"/>
    </source>
</evidence>
<keyword evidence="4 8" id="KW-0479">Metal-binding</keyword>
<name>A0A2P5BBA5_PARAD</name>
<feature type="binding site" description="axial binding residue" evidence="8">
    <location>
        <position position="451"/>
    </location>
    <ligand>
        <name>heme</name>
        <dbReference type="ChEBI" id="CHEBI:30413"/>
    </ligand>
    <ligandPart>
        <name>Fe</name>
        <dbReference type="ChEBI" id="CHEBI:18248"/>
    </ligandPart>
</feature>
<keyword evidence="10" id="KW-0472">Membrane</keyword>
<comment type="cofactor">
    <cofactor evidence="1 8">
        <name>heme</name>
        <dbReference type="ChEBI" id="CHEBI:30413"/>
    </cofactor>
</comment>
<dbReference type="OrthoDB" id="2789670at2759"/>
<evidence type="ECO:0000256" key="4">
    <source>
        <dbReference type="ARBA" id="ARBA00022723"/>
    </source>
</evidence>
<dbReference type="FunFam" id="1.10.630.10:FF:000043">
    <property type="entry name" value="Cytochrome P450 99A2"/>
    <property type="match status" value="1"/>
</dbReference>
<dbReference type="PRINTS" id="PR00385">
    <property type="entry name" value="P450"/>
</dbReference>
<evidence type="ECO:0000256" key="8">
    <source>
        <dbReference type="PIRSR" id="PIRSR602401-1"/>
    </source>
</evidence>
<accession>A0A2P5BBA5</accession>
<dbReference type="PRINTS" id="PR00463">
    <property type="entry name" value="EP450I"/>
</dbReference>
<keyword evidence="10" id="KW-1133">Transmembrane helix</keyword>
<dbReference type="PANTHER" id="PTHR47955:SF8">
    <property type="entry name" value="CYTOCHROME P450 71D11-LIKE"/>
    <property type="match status" value="1"/>
</dbReference>
<keyword evidence="6 8" id="KW-0408">Iron</keyword>
<evidence type="ECO:0000313" key="11">
    <source>
        <dbReference type="EMBL" id="PON46051.1"/>
    </source>
</evidence>
<protein>
    <submittedName>
        <fullName evidence="11">Cytochrome P450, E-class, group I</fullName>
    </submittedName>
</protein>
<dbReference type="InterPro" id="IPR001128">
    <property type="entry name" value="Cyt_P450"/>
</dbReference>
<dbReference type="SUPFAM" id="SSF48264">
    <property type="entry name" value="Cytochrome P450"/>
    <property type="match status" value="1"/>
</dbReference>
<keyword evidence="7 9" id="KW-0503">Monooxygenase</keyword>
<dbReference type="GO" id="GO:0020037">
    <property type="term" value="F:heme binding"/>
    <property type="evidence" value="ECO:0007669"/>
    <property type="project" value="InterPro"/>
</dbReference>
<evidence type="ECO:0000256" key="7">
    <source>
        <dbReference type="ARBA" id="ARBA00023033"/>
    </source>
</evidence>
<reference evidence="12" key="1">
    <citation type="submission" date="2016-06" db="EMBL/GenBank/DDBJ databases">
        <title>Parallel loss of symbiosis genes in relatives of nitrogen-fixing non-legume Parasponia.</title>
        <authorList>
            <person name="Van Velzen R."/>
            <person name="Holmer R."/>
            <person name="Bu F."/>
            <person name="Rutten L."/>
            <person name="Van Zeijl A."/>
            <person name="Liu W."/>
            <person name="Santuari L."/>
            <person name="Cao Q."/>
            <person name="Sharma T."/>
            <person name="Shen D."/>
            <person name="Roswanjaya Y."/>
            <person name="Wardhani T."/>
            <person name="Kalhor M.S."/>
            <person name="Jansen J."/>
            <person name="Van den Hoogen J."/>
            <person name="Gungor B."/>
            <person name="Hartog M."/>
            <person name="Hontelez J."/>
            <person name="Verver J."/>
            <person name="Yang W.-C."/>
            <person name="Schijlen E."/>
            <person name="Repin R."/>
            <person name="Schilthuizen M."/>
            <person name="Schranz E."/>
            <person name="Heidstra R."/>
            <person name="Miyata K."/>
            <person name="Fedorova E."/>
            <person name="Kohlen W."/>
            <person name="Bisseling T."/>
            <person name="Smit S."/>
            <person name="Geurts R."/>
        </authorList>
    </citation>
    <scope>NUCLEOTIDE SEQUENCE [LARGE SCALE GENOMIC DNA]</scope>
    <source>
        <strain evidence="12">cv. WU1-14</strain>
    </source>
</reference>
<sequence>MSQMLQFSYLHVLLTTFLFLFPPLILWRRSKAKAQNSKLPPGPWKLPIIGNLHQLALGGSLPHYSLRDLAQKYGPIIQLQLGEVLAILVSSPEAAKEVLQTHDLVFAQRPHTLAMEVISCDHPGIISSPYGEYWRQMRKICVLELLSTKRVQSFKSVREAETWSMIESIYSSHGVTINLSKTIFSMTNSVVSRAAFGKKCRGQEEFVSTLNELVKYGTGLDIADLFPSLKFIGVLTGMRPALVRLYKRLDKTLDDIIDEHIMKAKEASIRNEFDEPQEEDLVDVLLRLKESTELKFEVTTNHIKGVILDIFAAGGETGAATLEWAMAELLKNPGVMEKAQEEVRKVLRGMAKIEESDIQNLDYLKSVVKETLRLHPPAPLSAREAREKCEIFGYEVPYKTKVIINLWALGRDSKHWKNAECFQPERFDGSSIDFIGTNFEYIPFGAGRRVCPGISFGVSNIELALAQLLYHFDWKLANGAKLEDLDLTEIFSATNRIKNNLLLIANPSVPLLDKKTH</sequence>
<evidence type="ECO:0000256" key="9">
    <source>
        <dbReference type="RuleBase" id="RU000461"/>
    </source>
</evidence>